<feature type="region of interest" description="Disordered" evidence="1">
    <location>
        <begin position="1"/>
        <end position="32"/>
    </location>
</feature>
<evidence type="ECO:0000313" key="2">
    <source>
        <dbReference type="EMBL" id="CAG6613725.1"/>
    </source>
</evidence>
<feature type="region of interest" description="Disordered" evidence="1">
    <location>
        <begin position="90"/>
        <end position="126"/>
    </location>
</feature>
<accession>A0A8D8LPJ1</accession>
<dbReference type="EMBL" id="HBUF01028311">
    <property type="protein sequence ID" value="CAG6613723.1"/>
    <property type="molecule type" value="Transcribed_RNA"/>
</dbReference>
<feature type="region of interest" description="Disordered" evidence="1">
    <location>
        <begin position="48"/>
        <end position="77"/>
    </location>
</feature>
<organism evidence="2">
    <name type="scientific">Cacopsylla melanoneura</name>
    <dbReference type="NCBI Taxonomy" id="428564"/>
    <lineage>
        <taxon>Eukaryota</taxon>
        <taxon>Metazoa</taxon>
        <taxon>Ecdysozoa</taxon>
        <taxon>Arthropoda</taxon>
        <taxon>Hexapoda</taxon>
        <taxon>Insecta</taxon>
        <taxon>Pterygota</taxon>
        <taxon>Neoptera</taxon>
        <taxon>Paraneoptera</taxon>
        <taxon>Hemiptera</taxon>
        <taxon>Sternorrhyncha</taxon>
        <taxon>Psylloidea</taxon>
        <taxon>Psyllidae</taxon>
        <taxon>Psyllinae</taxon>
        <taxon>Cacopsylla</taxon>
    </lineage>
</organism>
<feature type="compositionally biased region" description="Low complexity" evidence="1">
    <location>
        <begin position="589"/>
        <end position="604"/>
    </location>
</feature>
<dbReference type="EMBL" id="HBUF01028313">
    <property type="protein sequence ID" value="CAG6613725.1"/>
    <property type="molecule type" value="Transcribed_RNA"/>
</dbReference>
<name>A0A8D8LPJ1_9HEMI</name>
<feature type="compositionally biased region" description="Polar residues" evidence="1">
    <location>
        <begin position="64"/>
        <end position="75"/>
    </location>
</feature>
<feature type="region of interest" description="Disordered" evidence="1">
    <location>
        <begin position="572"/>
        <end position="606"/>
    </location>
</feature>
<sequence length="1152" mass="129979">MNQSTTAEDKIPPTRAARPVRSRNSNSRFDDYVIPSNFKFPVKRQTLHEINDSKSNSSSRRKVQSTQDNKTSSVKEINEISFRCQSPDMMETSSRAARSSSCSRDLNNSHLYTNKARKSPDLDFTNNTMTSPGKKCVVNLINEATDLLSSQSTKPCSINISPDLSSVDNYKEYSKLDIFANSTLVDSQSSVMSLGEPKSGKVIVMDGGRSPDLSKHIMPKSGDLFLSGASAADDSPDWFSFTVASQRKSPDLFTQCSQSSFVQSSQQSGVSSISKLIASISESDRLFTSPLKPKSKILPDPRLSLSPDYSMIQNSHEALLKPPRMIQKITDRELNNKLVQVFNMKRLVQDAASPPTKKPKLKDTLFSPVQVSSGKLDLWKERSTSAKLQNGPISRTKLEMTKDALMDKSKKNALTDRMKNYALMDRTNSTLSSISKTMRDVAVDDYYAQTISSQYMSSMNTVNDSNDVFNLPSSWKDDSESMKVPSQSILQSRNISRDKQLNSEYPDLLRDCSTFDSNIASNMEQCVESQDVDMLDVLKLTENNLDLEHIEEDVFNNSLDFDIKDFREKQNGSSLDLNMEDDDEKSDDSSLQYESQESSASSSLRGIRQIVATKMSPSDEQEEVITTQVIKSLKGMIEHIKKSNEAKKIKGRSCEIGDSGDEMKEMRCHLEYEPNKVIEKSCGSQVTMMPGILINDSNEHYNEDIDVYTRDLHFIETSPSHKVHLWLERHLNNGGQTVTPRPELTELNIEDFDSEEMDIKTKVNTDNAVLNSKIEESPEADKENIDSLNIIDTQSTVEPLEKQLMIEDYNTEKVEGTNTQEDLNLKMLKNYENQGAFGNIDETVLDDKVHPSQRKVIEYNSEKLLEDSRKEINTKECINTQTIIEDNTEKFEATQGVIEEINTEKYKDTQRIIEVNTGKSDENLDCPQDNKQFEIECPGSPNAPVADKDDVFEAAQILMSFKGIPSRNESNKPEKIIKFKPGSLGARLRAHLAKQKSATEIWKYEVAKATESQDNTSLVVLYKGRLNLTILNYWSESRHVVVKAIKTDAISGNSSHNGSDTVLLLLKSSDFPKRLKHQYGQNLSIFPPWNSHWVPEIGMSFLTNIERIIFSEDTYINAREHTQYLSLPINSHDEDFYMKLVGFGESLNTKKN</sequence>
<proteinExistence type="predicted"/>
<reference evidence="2" key="1">
    <citation type="submission" date="2021-05" db="EMBL/GenBank/DDBJ databases">
        <authorList>
            <person name="Alioto T."/>
            <person name="Alioto T."/>
            <person name="Gomez Garrido J."/>
        </authorList>
    </citation>
    <scope>NUCLEOTIDE SEQUENCE</scope>
</reference>
<dbReference type="AlphaFoldDB" id="A0A8D8LPJ1"/>
<feature type="compositionally biased region" description="Low complexity" evidence="1">
    <location>
        <begin position="93"/>
        <end position="104"/>
    </location>
</feature>
<evidence type="ECO:0000256" key="1">
    <source>
        <dbReference type="SAM" id="MobiDB-lite"/>
    </source>
</evidence>
<protein>
    <submittedName>
        <fullName evidence="2">Uncharacterized protein</fullName>
    </submittedName>
</protein>